<evidence type="ECO:0000256" key="1">
    <source>
        <dbReference type="SAM" id="MobiDB-lite"/>
    </source>
</evidence>
<feature type="region of interest" description="Disordered" evidence="1">
    <location>
        <begin position="428"/>
        <end position="473"/>
    </location>
</feature>
<comment type="caution">
    <text evidence="2">The sequence shown here is derived from an EMBL/GenBank/DDBJ whole genome shotgun (WGS) entry which is preliminary data.</text>
</comment>
<name>A0A2P4PTR1_RHIID</name>
<protein>
    <submittedName>
        <fullName evidence="2">Uncharacterized protein</fullName>
    </submittedName>
</protein>
<reference evidence="2 3" key="2">
    <citation type="journal article" date="2018" name="New Phytol.">
        <title>High intraspecific genome diversity in the model arbuscular mycorrhizal symbiont Rhizophagus irregularis.</title>
        <authorList>
            <person name="Chen E.C.H."/>
            <person name="Morin E."/>
            <person name="Beaudet D."/>
            <person name="Noel J."/>
            <person name="Yildirir G."/>
            <person name="Ndikumana S."/>
            <person name="Charron P."/>
            <person name="St-Onge C."/>
            <person name="Giorgi J."/>
            <person name="Kruger M."/>
            <person name="Marton T."/>
            <person name="Ropars J."/>
            <person name="Grigoriev I.V."/>
            <person name="Hainaut M."/>
            <person name="Henrissat B."/>
            <person name="Roux C."/>
            <person name="Martin F."/>
            <person name="Corradi N."/>
        </authorList>
    </citation>
    <scope>NUCLEOTIDE SEQUENCE [LARGE SCALE GENOMIC DNA]</scope>
    <source>
        <strain evidence="2 3">DAOM 197198</strain>
    </source>
</reference>
<keyword evidence="3" id="KW-1185">Reference proteome</keyword>
<sequence length="473" mass="55468">MEKKEFEKELAIVDWDAIGAKEAQEINHMENGIMVPFVWKKAGATLSKEAVKDEFNRIMFKKYPSYKDFMEDFDKKVNDYFSGWKFKSVEKMIEFRDLKYEEFEKALIRYSKGQRVDLEKVLNKLRKEAEKYVEEDQQFFDECENDINNNILKLIGKEIKINFDKKEGNFEILEIEDEDDINKEFGNECKEDFNNNKYNFEKFLEKSISCNASIQNQLRGTSHDIISQVTEISLISDQGKSDILQNIANLYEKACDAKDVLIKVNQTEILCWSNFIIAFDKNIDEIMARDRIGMKKAKGLIYDFILAQNPDTKHSTLYKKIERARKIYRLTERIGLDKIKHIKSYSVNSISKFTNEEIQRIIDHFTKNSNMKFTDNSKDVKQDNEVLEEPDQINVLEVLSPKESIAPIPLVHVFNTSNNSKEEARMKLIPHDSDSNSCNDDSDSDDSEEEMPDDLGYNRYSEYSRYNEENSLQ</sequence>
<reference evidence="2 3" key="1">
    <citation type="journal article" date="2013" name="Proc. Natl. Acad. Sci. U.S.A.">
        <title>Genome of an arbuscular mycorrhizal fungus provides insight into the oldest plant symbiosis.</title>
        <authorList>
            <person name="Tisserant E."/>
            <person name="Malbreil M."/>
            <person name="Kuo A."/>
            <person name="Kohler A."/>
            <person name="Symeonidi A."/>
            <person name="Balestrini R."/>
            <person name="Charron P."/>
            <person name="Duensing N."/>
            <person name="Frei Dit Frey N."/>
            <person name="Gianinazzi-Pearson V."/>
            <person name="Gilbert L.B."/>
            <person name="Handa Y."/>
            <person name="Herr J.R."/>
            <person name="Hijri M."/>
            <person name="Koul R."/>
            <person name="Kawaguchi M."/>
            <person name="Krajinski F."/>
            <person name="Lammers P.J."/>
            <person name="Masclaux F.G."/>
            <person name="Murat C."/>
            <person name="Morin E."/>
            <person name="Ndikumana S."/>
            <person name="Pagni M."/>
            <person name="Petitpierre D."/>
            <person name="Requena N."/>
            <person name="Rosikiewicz P."/>
            <person name="Riley R."/>
            <person name="Saito K."/>
            <person name="San Clemente H."/>
            <person name="Shapiro H."/>
            <person name="van Tuinen D."/>
            <person name="Becard G."/>
            <person name="Bonfante P."/>
            <person name="Paszkowski U."/>
            <person name="Shachar-Hill Y.Y."/>
            <person name="Tuskan G.A."/>
            <person name="Young P.W."/>
            <person name="Sanders I.R."/>
            <person name="Henrissat B."/>
            <person name="Rensing S.A."/>
            <person name="Grigoriev I.V."/>
            <person name="Corradi N."/>
            <person name="Roux C."/>
            <person name="Martin F."/>
        </authorList>
    </citation>
    <scope>NUCLEOTIDE SEQUENCE [LARGE SCALE GENOMIC DNA]</scope>
    <source>
        <strain evidence="2 3">DAOM 197198</strain>
    </source>
</reference>
<proteinExistence type="predicted"/>
<evidence type="ECO:0000313" key="3">
    <source>
        <dbReference type="Proteomes" id="UP000018888"/>
    </source>
</evidence>
<feature type="compositionally biased region" description="Acidic residues" evidence="1">
    <location>
        <begin position="440"/>
        <end position="453"/>
    </location>
</feature>
<gene>
    <name evidence="2" type="ORF">GLOIN_2v1878126</name>
</gene>
<dbReference type="EMBL" id="AUPC02000148">
    <property type="protein sequence ID" value="POG68767.1"/>
    <property type="molecule type" value="Genomic_DNA"/>
</dbReference>
<evidence type="ECO:0000313" key="2">
    <source>
        <dbReference type="EMBL" id="POG68767.1"/>
    </source>
</evidence>
<dbReference type="VEuPathDB" id="FungiDB:RhiirFUN_007629"/>
<dbReference type="AlphaFoldDB" id="A0A2P4PTR1"/>
<organism evidence="2 3">
    <name type="scientific">Rhizophagus irregularis (strain DAOM 181602 / DAOM 197198 / MUCL 43194)</name>
    <name type="common">Arbuscular mycorrhizal fungus</name>
    <name type="synonym">Glomus intraradices</name>
    <dbReference type="NCBI Taxonomy" id="747089"/>
    <lineage>
        <taxon>Eukaryota</taxon>
        <taxon>Fungi</taxon>
        <taxon>Fungi incertae sedis</taxon>
        <taxon>Mucoromycota</taxon>
        <taxon>Glomeromycotina</taxon>
        <taxon>Glomeromycetes</taxon>
        <taxon>Glomerales</taxon>
        <taxon>Glomeraceae</taxon>
        <taxon>Rhizophagus</taxon>
    </lineage>
</organism>
<accession>A0A2P4PTR1</accession>
<dbReference type="Proteomes" id="UP000018888">
    <property type="component" value="Unassembled WGS sequence"/>
</dbReference>